<keyword evidence="4" id="KW-0472">Membrane</keyword>
<dbReference type="SUPFAM" id="SSF103473">
    <property type="entry name" value="MFS general substrate transporter"/>
    <property type="match status" value="1"/>
</dbReference>
<dbReference type="PANTHER" id="PTHR11360:SF130">
    <property type="entry name" value="MAJOR FACILITATOR SUPERFAMILY (MFS) PROFILE DOMAIN-CONTAINING PROTEIN-RELATED"/>
    <property type="match status" value="1"/>
</dbReference>
<evidence type="ECO:0000256" key="1">
    <source>
        <dbReference type="ARBA" id="ARBA00004141"/>
    </source>
</evidence>
<keyword evidence="6" id="KW-1185">Reference proteome</keyword>
<keyword evidence="3" id="KW-0325">Glycoprotein</keyword>
<keyword evidence="4" id="KW-1133">Transmembrane helix</keyword>
<organism evidence="5 6">
    <name type="scientific">Fusarium sarcochroum</name>
    <dbReference type="NCBI Taxonomy" id="1208366"/>
    <lineage>
        <taxon>Eukaryota</taxon>
        <taxon>Fungi</taxon>
        <taxon>Dikarya</taxon>
        <taxon>Ascomycota</taxon>
        <taxon>Pezizomycotina</taxon>
        <taxon>Sordariomycetes</taxon>
        <taxon>Hypocreomycetidae</taxon>
        <taxon>Hypocreales</taxon>
        <taxon>Nectriaceae</taxon>
        <taxon>Fusarium</taxon>
        <taxon>Fusarium lateritium species complex</taxon>
    </lineage>
</organism>
<feature type="transmembrane region" description="Helical" evidence="4">
    <location>
        <begin position="440"/>
        <end position="461"/>
    </location>
</feature>
<feature type="transmembrane region" description="Helical" evidence="4">
    <location>
        <begin position="152"/>
        <end position="170"/>
    </location>
</feature>
<reference evidence="5" key="2">
    <citation type="submission" date="2020-05" db="EMBL/GenBank/DDBJ databases">
        <authorList>
            <person name="Kim H.-S."/>
            <person name="Proctor R.H."/>
            <person name="Brown D.W."/>
        </authorList>
    </citation>
    <scope>NUCLEOTIDE SEQUENCE</scope>
    <source>
        <strain evidence="5">NRRL 20472</strain>
    </source>
</reference>
<feature type="transmembrane region" description="Helical" evidence="4">
    <location>
        <begin position="216"/>
        <end position="234"/>
    </location>
</feature>
<name>A0A8H4X7Y3_9HYPO</name>
<protein>
    <submittedName>
        <fullName evidence="5">Uncharacterized protein</fullName>
    </submittedName>
</protein>
<dbReference type="Pfam" id="PF07690">
    <property type="entry name" value="MFS_1"/>
    <property type="match status" value="1"/>
</dbReference>
<dbReference type="AlphaFoldDB" id="A0A8H4X7Y3"/>
<evidence type="ECO:0000256" key="2">
    <source>
        <dbReference type="ARBA" id="ARBA00006727"/>
    </source>
</evidence>
<evidence type="ECO:0000256" key="3">
    <source>
        <dbReference type="ARBA" id="ARBA00023180"/>
    </source>
</evidence>
<dbReference type="Gene3D" id="1.20.1250.20">
    <property type="entry name" value="MFS general substrate transporter like domains"/>
    <property type="match status" value="2"/>
</dbReference>
<reference evidence="5" key="1">
    <citation type="journal article" date="2020" name="BMC Genomics">
        <title>Correction to: Identification and distribution of gene clusters required for synthesis of sphingolipid metabolism inhibitors in diverse species of the filamentous fungus Fusarium.</title>
        <authorList>
            <person name="Kim H.S."/>
            <person name="Lohmar J.M."/>
            <person name="Busman M."/>
            <person name="Brown D.W."/>
            <person name="Naumann T.A."/>
            <person name="Divon H.H."/>
            <person name="Lysoe E."/>
            <person name="Uhlig S."/>
            <person name="Proctor R.H."/>
        </authorList>
    </citation>
    <scope>NUCLEOTIDE SEQUENCE</scope>
    <source>
        <strain evidence="5">NRRL 20472</strain>
    </source>
</reference>
<feature type="transmembrane region" description="Helical" evidence="4">
    <location>
        <begin position="241"/>
        <end position="258"/>
    </location>
</feature>
<evidence type="ECO:0000313" key="5">
    <source>
        <dbReference type="EMBL" id="KAF4964309.1"/>
    </source>
</evidence>
<feature type="transmembrane region" description="Helical" evidence="4">
    <location>
        <begin position="350"/>
        <end position="367"/>
    </location>
</feature>
<feature type="transmembrane region" description="Helical" evidence="4">
    <location>
        <begin position="311"/>
        <end position="338"/>
    </location>
</feature>
<feature type="transmembrane region" description="Helical" evidence="4">
    <location>
        <begin position="182"/>
        <end position="204"/>
    </location>
</feature>
<dbReference type="OrthoDB" id="5212574at2759"/>
<dbReference type="InterPro" id="IPR050327">
    <property type="entry name" value="Proton-linked_MCT"/>
</dbReference>
<evidence type="ECO:0000256" key="4">
    <source>
        <dbReference type="SAM" id="Phobius"/>
    </source>
</evidence>
<dbReference type="InterPro" id="IPR011701">
    <property type="entry name" value="MFS"/>
</dbReference>
<comment type="similarity">
    <text evidence="2">Belongs to the major facilitator superfamily. Monocarboxylate porter (TC 2.A.1.13) family.</text>
</comment>
<dbReference type="GO" id="GO:0022857">
    <property type="term" value="F:transmembrane transporter activity"/>
    <property type="evidence" value="ECO:0007669"/>
    <property type="project" value="InterPro"/>
</dbReference>
<dbReference type="GO" id="GO:0016020">
    <property type="term" value="C:membrane"/>
    <property type="evidence" value="ECO:0007669"/>
    <property type="project" value="UniProtKB-SubCell"/>
</dbReference>
<keyword evidence="4" id="KW-0812">Transmembrane</keyword>
<proteinExistence type="inferred from homology"/>
<sequence>MSDLLPGKPPGAPSQGIDANAKLALDSEQYAQQETGSETRVLSKDQISQRSGILGDITAPSDDDGPNVSSRVLRRITSRSTVAPGPAPDGGFRAWMCVLGTHLVVMNTWYVKYFTSSEAVGPSTNTSRGVINSFGVFQSYYVEALQRPPSDIAWIGSVEIFFLFFIGTFTGRLTDAGFFRPIAIIGSVLIVLGTLITSICTQYWQIFLAQGVCVGLGNGCLFCPTIAIVSTYFYKHRSMAIGLTACGSATGGVIFPSLVRELLPQIGYGWTMRVIGFIQAACLIVSLVSLKPRLPPRKAGRMVEWAAFKELEYTFYAIGTFMCFWGVYFAFFFAATYARDIHGMSYTESLNLLMIMSGVGILGRLVPNYFADRIGASTVFVPTAGLGALLLFCWIAIDSQPGLYVWVAVSGPALGGIQSMFPSALASLTDDPSKQGTRIGMIFTIVSFAVLTGSPIAGTLISSMQGRYIGAQGGEEEKDRWRNLG</sequence>
<comment type="subcellular location">
    <subcellularLocation>
        <location evidence="1">Membrane</location>
        <topology evidence="1">Multi-pass membrane protein</topology>
    </subcellularLocation>
</comment>
<gene>
    <name evidence="5" type="ORF">FSARC_7754</name>
</gene>
<dbReference type="EMBL" id="JABEXW010000418">
    <property type="protein sequence ID" value="KAF4964309.1"/>
    <property type="molecule type" value="Genomic_DNA"/>
</dbReference>
<dbReference type="InterPro" id="IPR036259">
    <property type="entry name" value="MFS_trans_sf"/>
</dbReference>
<accession>A0A8H4X7Y3</accession>
<feature type="transmembrane region" description="Helical" evidence="4">
    <location>
        <begin position="403"/>
        <end position="428"/>
    </location>
</feature>
<dbReference type="Proteomes" id="UP000622797">
    <property type="component" value="Unassembled WGS sequence"/>
</dbReference>
<dbReference type="PANTHER" id="PTHR11360">
    <property type="entry name" value="MONOCARBOXYLATE TRANSPORTER"/>
    <property type="match status" value="1"/>
</dbReference>
<comment type="caution">
    <text evidence="5">The sequence shown here is derived from an EMBL/GenBank/DDBJ whole genome shotgun (WGS) entry which is preliminary data.</text>
</comment>
<evidence type="ECO:0000313" key="6">
    <source>
        <dbReference type="Proteomes" id="UP000622797"/>
    </source>
</evidence>
<feature type="transmembrane region" description="Helical" evidence="4">
    <location>
        <begin position="379"/>
        <end position="397"/>
    </location>
</feature>
<feature type="transmembrane region" description="Helical" evidence="4">
    <location>
        <begin position="270"/>
        <end position="290"/>
    </location>
</feature>